<evidence type="ECO:0000256" key="1">
    <source>
        <dbReference type="SAM" id="MobiDB-lite"/>
    </source>
</evidence>
<dbReference type="AlphaFoldDB" id="A0A699KK76"/>
<feature type="region of interest" description="Disordered" evidence="1">
    <location>
        <begin position="149"/>
        <end position="176"/>
    </location>
</feature>
<organism evidence="2">
    <name type="scientific">Tanacetum cinerariifolium</name>
    <name type="common">Dalmatian daisy</name>
    <name type="synonym">Chrysanthemum cinerariifolium</name>
    <dbReference type="NCBI Taxonomy" id="118510"/>
    <lineage>
        <taxon>Eukaryota</taxon>
        <taxon>Viridiplantae</taxon>
        <taxon>Streptophyta</taxon>
        <taxon>Embryophyta</taxon>
        <taxon>Tracheophyta</taxon>
        <taxon>Spermatophyta</taxon>
        <taxon>Magnoliopsida</taxon>
        <taxon>eudicotyledons</taxon>
        <taxon>Gunneridae</taxon>
        <taxon>Pentapetalae</taxon>
        <taxon>asterids</taxon>
        <taxon>campanulids</taxon>
        <taxon>Asterales</taxon>
        <taxon>Asteraceae</taxon>
        <taxon>Asteroideae</taxon>
        <taxon>Anthemideae</taxon>
        <taxon>Anthemidinae</taxon>
        <taxon>Tanacetum</taxon>
    </lineage>
</organism>
<reference evidence="2" key="1">
    <citation type="journal article" date="2019" name="Sci. Rep.">
        <title>Draft genome of Tanacetum cinerariifolium, the natural source of mosquito coil.</title>
        <authorList>
            <person name="Yamashiro T."/>
            <person name="Shiraishi A."/>
            <person name="Satake H."/>
            <person name="Nakayama K."/>
        </authorList>
    </citation>
    <scope>NUCLEOTIDE SEQUENCE</scope>
</reference>
<protein>
    <submittedName>
        <fullName evidence="2">Uncharacterized protein</fullName>
    </submittedName>
</protein>
<accession>A0A699KK76</accession>
<sequence>MRLNPIHRIDLYLYGVLTSDLHMAYPFMNTSYLLLEEKGLEYSDEDIADFKERLERIHDKDTHRVQVLYFEDMSELMRDVLYARMLMEHRDDVRRIQETYELEGVHLSSGITYRGGDRVLRSMLSSETLGLGAARQEGNAEGVAKEALVAPGGGDEDEEMPRAVPPPSKTQGERIS</sequence>
<proteinExistence type="predicted"/>
<name>A0A699KK76_TANCI</name>
<dbReference type="EMBL" id="BKCJ010520670">
    <property type="protein sequence ID" value="GFA95119.1"/>
    <property type="molecule type" value="Genomic_DNA"/>
</dbReference>
<evidence type="ECO:0000313" key="2">
    <source>
        <dbReference type="EMBL" id="GFA95119.1"/>
    </source>
</evidence>
<comment type="caution">
    <text evidence="2">The sequence shown here is derived from an EMBL/GenBank/DDBJ whole genome shotgun (WGS) entry which is preliminary data.</text>
</comment>
<gene>
    <name evidence="2" type="ORF">Tci_667091</name>
</gene>